<accession>A0ACB9SAY0</accession>
<keyword evidence="2" id="KW-1185">Reference proteome</keyword>
<dbReference type="EMBL" id="CM042880">
    <property type="protein sequence ID" value="KAI4388040.1"/>
    <property type="molecule type" value="Genomic_DNA"/>
</dbReference>
<gene>
    <name evidence="1" type="ORF">MLD38_000413</name>
</gene>
<protein>
    <submittedName>
        <fullName evidence="1">Uncharacterized protein</fullName>
    </submittedName>
</protein>
<dbReference type="Proteomes" id="UP001057402">
    <property type="component" value="Chromosome 1"/>
</dbReference>
<evidence type="ECO:0000313" key="2">
    <source>
        <dbReference type="Proteomes" id="UP001057402"/>
    </source>
</evidence>
<sequence length="182" mass="20730">MYVSVMQKNAWTKEEERILVAAHKRMGNKWAEMSKLIPGRSENSIKNHWNATKRRLLSSSSKRKSSTDSSEPSCLELYIQSLPPQPPKETLLVPNKKGKAVLEPSPDGGPSFELSPMFPEEEEEDEEEDDDEEYGDEFLMRDGYEEYYDNELKLGMGMDGFGNINDGKKELDLLESIAYKGV</sequence>
<comment type="caution">
    <text evidence="1">The sequence shown here is derived from an EMBL/GenBank/DDBJ whole genome shotgun (WGS) entry which is preliminary data.</text>
</comment>
<evidence type="ECO:0000313" key="1">
    <source>
        <dbReference type="EMBL" id="KAI4388040.1"/>
    </source>
</evidence>
<reference evidence="2" key="1">
    <citation type="journal article" date="2023" name="Front. Plant Sci.">
        <title>Chromosomal-level genome assembly of Melastoma candidum provides insights into trichome evolution.</title>
        <authorList>
            <person name="Zhong Y."/>
            <person name="Wu W."/>
            <person name="Sun C."/>
            <person name="Zou P."/>
            <person name="Liu Y."/>
            <person name="Dai S."/>
            <person name="Zhou R."/>
        </authorList>
    </citation>
    <scope>NUCLEOTIDE SEQUENCE [LARGE SCALE GENOMIC DNA]</scope>
</reference>
<proteinExistence type="predicted"/>
<name>A0ACB9SAY0_9MYRT</name>
<organism evidence="1 2">
    <name type="scientific">Melastoma candidum</name>
    <dbReference type="NCBI Taxonomy" id="119954"/>
    <lineage>
        <taxon>Eukaryota</taxon>
        <taxon>Viridiplantae</taxon>
        <taxon>Streptophyta</taxon>
        <taxon>Embryophyta</taxon>
        <taxon>Tracheophyta</taxon>
        <taxon>Spermatophyta</taxon>
        <taxon>Magnoliopsida</taxon>
        <taxon>eudicotyledons</taxon>
        <taxon>Gunneridae</taxon>
        <taxon>Pentapetalae</taxon>
        <taxon>rosids</taxon>
        <taxon>malvids</taxon>
        <taxon>Myrtales</taxon>
        <taxon>Melastomataceae</taxon>
        <taxon>Melastomatoideae</taxon>
        <taxon>Melastomateae</taxon>
        <taxon>Melastoma</taxon>
    </lineage>
</organism>